<accession>A0A9P4KEJ6</accession>
<dbReference type="Proteomes" id="UP000800093">
    <property type="component" value="Unassembled WGS sequence"/>
</dbReference>
<dbReference type="OrthoDB" id="4502478at2759"/>
<sequence>MALQPLVQSTEKKVVMQRLGLNEQYYKMLLQEANEVRDRMSQIPANLAPNREGARRPYQWNDLSETAKHREIIALSRTNNPYTRPYYDLGWHYNTVAEENWVARWFLWRSFRYRDNRGGGGTPASPGALEGRALEQDSDGEQGTIVVTGTHVVNEPSK</sequence>
<feature type="region of interest" description="Disordered" evidence="1">
    <location>
        <begin position="118"/>
        <end position="144"/>
    </location>
</feature>
<evidence type="ECO:0000313" key="3">
    <source>
        <dbReference type="Proteomes" id="UP000800093"/>
    </source>
</evidence>
<evidence type="ECO:0000313" key="2">
    <source>
        <dbReference type="EMBL" id="KAF2264664.1"/>
    </source>
</evidence>
<name>A0A9P4KEJ6_9PLEO</name>
<proteinExistence type="predicted"/>
<dbReference type="EMBL" id="ML986614">
    <property type="protein sequence ID" value="KAF2264664.1"/>
    <property type="molecule type" value="Genomic_DNA"/>
</dbReference>
<organism evidence="2 3">
    <name type="scientific">Lojkania enalia</name>
    <dbReference type="NCBI Taxonomy" id="147567"/>
    <lineage>
        <taxon>Eukaryota</taxon>
        <taxon>Fungi</taxon>
        <taxon>Dikarya</taxon>
        <taxon>Ascomycota</taxon>
        <taxon>Pezizomycotina</taxon>
        <taxon>Dothideomycetes</taxon>
        <taxon>Pleosporomycetidae</taxon>
        <taxon>Pleosporales</taxon>
        <taxon>Pleosporales incertae sedis</taxon>
        <taxon>Lojkania</taxon>
    </lineage>
</organism>
<evidence type="ECO:0000256" key="1">
    <source>
        <dbReference type="SAM" id="MobiDB-lite"/>
    </source>
</evidence>
<protein>
    <submittedName>
        <fullName evidence="2">Uncharacterized protein</fullName>
    </submittedName>
</protein>
<reference evidence="3" key="1">
    <citation type="journal article" date="2020" name="Stud. Mycol.">
        <title>101 Dothideomycetes genomes: A test case for predicting lifestyles and emergence of pathogens.</title>
        <authorList>
            <person name="Haridas S."/>
            <person name="Albert R."/>
            <person name="Binder M."/>
            <person name="Bloem J."/>
            <person name="LaButti K."/>
            <person name="Salamov A."/>
            <person name="Andreopoulos B."/>
            <person name="Baker S."/>
            <person name="Barry K."/>
            <person name="Bills G."/>
            <person name="Bluhm B."/>
            <person name="Cannon C."/>
            <person name="Castanera R."/>
            <person name="Culley D."/>
            <person name="Daum C."/>
            <person name="Ezra D."/>
            <person name="Gonzalez J."/>
            <person name="Henrissat B."/>
            <person name="Kuo A."/>
            <person name="Liang C."/>
            <person name="Lipzen A."/>
            <person name="Lutzoni F."/>
            <person name="Magnuson J."/>
            <person name="Mondo S."/>
            <person name="Nolan M."/>
            <person name="Ohm R."/>
            <person name="Pangilinan J."/>
            <person name="Park H.-J."/>
            <person name="Ramirez L."/>
            <person name="Alfaro M."/>
            <person name="Sun H."/>
            <person name="Tritt A."/>
            <person name="Yoshinaga Y."/>
            <person name="Zwiers L.-H."/>
            <person name="Turgeon B."/>
            <person name="Goodwin S."/>
            <person name="Spatafora J."/>
            <person name="Crous P."/>
            <person name="Grigoriev I."/>
        </authorList>
    </citation>
    <scope>NUCLEOTIDE SEQUENCE [LARGE SCALE GENOMIC DNA]</scope>
    <source>
        <strain evidence="3">CBS 304.66</strain>
    </source>
</reference>
<comment type="caution">
    <text evidence="2">The sequence shown here is derived from an EMBL/GenBank/DDBJ whole genome shotgun (WGS) entry which is preliminary data.</text>
</comment>
<dbReference type="AlphaFoldDB" id="A0A9P4KEJ6"/>
<gene>
    <name evidence="2" type="ORF">CC78DRAFT_568140</name>
</gene>
<keyword evidence="3" id="KW-1185">Reference proteome</keyword>